<keyword evidence="7" id="KW-1133">Transmembrane helix</keyword>
<dbReference type="PANTHER" id="PTHR31311">
    <property type="entry name" value="XYLOGLUCAN 6-XYLOSYLTRANSFERASE 5-RELATED-RELATED"/>
    <property type="match status" value="1"/>
</dbReference>
<feature type="coiled-coil region" evidence="5">
    <location>
        <begin position="147"/>
        <end position="179"/>
    </location>
</feature>
<dbReference type="Proteomes" id="UP001605036">
    <property type="component" value="Unassembled WGS sequence"/>
</dbReference>
<dbReference type="PANTHER" id="PTHR31311:SF44">
    <property type="entry name" value="GLYCOSYLTRANSFERASE 2-RELATED"/>
    <property type="match status" value="1"/>
</dbReference>
<evidence type="ECO:0000313" key="9">
    <source>
        <dbReference type="Proteomes" id="UP001605036"/>
    </source>
</evidence>
<keyword evidence="3" id="KW-0328">Glycosyltransferase</keyword>
<keyword evidence="7" id="KW-0812">Transmembrane</keyword>
<evidence type="ECO:0000256" key="6">
    <source>
        <dbReference type="SAM" id="MobiDB-lite"/>
    </source>
</evidence>
<accession>A0ABD1YVM7</accession>
<dbReference type="Gene3D" id="3.90.550.10">
    <property type="entry name" value="Spore Coat Polysaccharide Biosynthesis Protein SpsA, Chain A"/>
    <property type="match status" value="2"/>
</dbReference>
<dbReference type="GO" id="GO:0000139">
    <property type="term" value="C:Golgi membrane"/>
    <property type="evidence" value="ECO:0007669"/>
    <property type="project" value="UniProtKB-SubCell"/>
</dbReference>
<protein>
    <submittedName>
        <fullName evidence="8">Uncharacterized protein</fullName>
    </submittedName>
</protein>
<keyword evidence="7" id="KW-0472">Membrane</keyword>
<dbReference type="InterPro" id="IPR008630">
    <property type="entry name" value="Glyco_trans_34"/>
</dbReference>
<evidence type="ECO:0000313" key="8">
    <source>
        <dbReference type="EMBL" id="KAL2634826.1"/>
    </source>
</evidence>
<evidence type="ECO:0000256" key="3">
    <source>
        <dbReference type="ARBA" id="ARBA00022676"/>
    </source>
</evidence>
<dbReference type="InterPro" id="IPR029044">
    <property type="entry name" value="Nucleotide-diphossugar_trans"/>
</dbReference>
<dbReference type="Pfam" id="PF05637">
    <property type="entry name" value="Glyco_transf_34"/>
    <property type="match status" value="2"/>
</dbReference>
<reference evidence="8 9" key="1">
    <citation type="submission" date="2024-09" db="EMBL/GenBank/DDBJ databases">
        <title>Chromosome-scale assembly of Riccia fluitans.</title>
        <authorList>
            <person name="Paukszto L."/>
            <person name="Sawicki J."/>
            <person name="Karawczyk K."/>
            <person name="Piernik-Szablinska J."/>
            <person name="Szczecinska M."/>
            <person name="Mazdziarz M."/>
        </authorList>
    </citation>
    <scope>NUCLEOTIDE SEQUENCE [LARGE SCALE GENOMIC DNA]</scope>
    <source>
        <strain evidence="8">Rf_01</strain>
        <tissue evidence="8">Aerial parts of the thallus</tissue>
    </source>
</reference>
<feature type="transmembrane region" description="Helical" evidence="7">
    <location>
        <begin position="33"/>
        <end position="52"/>
    </location>
</feature>
<evidence type="ECO:0000256" key="1">
    <source>
        <dbReference type="ARBA" id="ARBA00004323"/>
    </source>
</evidence>
<dbReference type="EMBL" id="JBHFFA010000003">
    <property type="protein sequence ID" value="KAL2634826.1"/>
    <property type="molecule type" value="Genomic_DNA"/>
</dbReference>
<name>A0ABD1YVM7_9MARC</name>
<comment type="similarity">
    <text evidence="2">Belongs to the glycosyltransferase 34 family.</text>
</comment>
<comment type="caution">
    <text evidence="8">The sequence shown here is derived from an EMBL/GenBank/DDBJ whole genome shotgun (WGS) entry which is preliminary data.</text>
</comment>
<sequence>MKDNIKSRPQWTVSSVMRRLVSIPRAGLRQQGIGNFLFAVVAALLTVCIIWGPTVSSSTKNVAQTARINPQATNEFFSRPALKDLSTSGDADAAESFKKDEDSDIADESEGEEENRDLFVKPAGTTVPEKDEFRIQEKKKKSMPVKADEEKFQKRTINVEAEEEEEEDFERNRVIIKENHAKKPVADDKPQSLMENSGKKWDTASFRFNPQYSDWDKQRAALLKKNPNHPRAGRKSTVMLVTSSSPQPCTRTIGNYVHIMSTKNKVDYARLHEIPFYYDMSNVDPKFDGMWNEIALLRMLMVNHPEVDWFWWMDMEAWITDMAFEIPFDKYASDNKNLFLYGDTKILYDEKSWVGISTGDFGIRNCQWSLDLLDAWASLGIKEIREESGQFLTQNLPGRPEDFPADVQSALAYLLVFENKKWSPKVALEKSYALSGNWVSYTAQYEELMAKYHPGFGDDRWPFCVDFAGCQECSNATTEDSWETCYNQMLRTYDFAGSQVLQTMGFKLVGKLGGGAQVVPLRGEQPEPEEGKLYHIYPNVSDWDKQRAAYLKKSKNRLDRKGSKPRVLLVSGQGAKECPDVRGTHFYLKALKNKIDYARMHDMDFYYNMDNLDKELTGWWMKIPIIRAMMLAHPESEWIWWVDSDAVFTDMVFEPPFESYKGTNLILWGDEEGVFKEKSFYAINAGILIIRNCQWSLDFFDTLIPMGPQSTRDEYGAMLSKFVTKRPVPMQSDDQAAIVYMLTTEKEKWAPKTFFENNYILSGSWPSITKDFEKLMAEHKPGSGDWRCPLITHFAGCQPCSRREWSNYDTDECYKQMERSVHFADNQIVHAYDLEHQSLGTWELQSVSSAASAKTQKR</sequence>
<gene>
    <name evidence="8" type="ORF">R1flu_006305</name>
</gene>
<evidence type="ECO:0000256" key="5">
    <source>
        <dbReference type="SAM" id="Coils"/>
    </source>
</evidence>
<feature type="compositionally biased region" description="Acidic residues" evidence="6">
    <location>
        <begin position="102"/>
        <end position="115"/>
    </location>
</feature>
<keyword evidence="5" id="KW-0175">Coiled coil</keyword>
<evidence type="ECO:0000256" key="4">
    <source>
        <dbReference type="ARBA" id="ARBA00022679"/>
    </source>
</evidence>
<comment type="subcellular location">
    <subcellularLocation>
        <location evidence="1">Golgi apparatus membrane</location>
        <topology evidence="1">Single-pass type II membrane protein</topology>
    </subcellularLocation>
</comment>
<proteinExistence type="inferred from homology"/>
<evidence type="ECO:0000256" key="2">
    <source>
        <dbReference type="ARBA" id="ARBA00005664"/>
    </source>
</evidence>
<keyword evidence="9" id="KW-1185">Reference proteome</keyword>
<evidence type="ECO:0000256" key="7">
    <source>
        <dbReference type="SAM" id="Phobius"/>
    </source>
</evidence>
<organism evidence="8 9">
    <name type="scientific">Riccia fluitans</name>
    <dbReference type="NCBI Taxonomy" id="41844"/>
    <lineage>
        <taxon>Eukaryota</taxon>
        <taxon>Viridiplantae</taxon>
        <taxon>Streptophyta</taxon>
        <taxon>Embryophyta</taxon>
        <taxon>Marchantiophyta</taxon>
        <taxon>Marchantiopsida</taxon>
        <taxon>Marchantiidae</taxon>
        <taxon>Marchantiales</taxon>
        <taxon>Ricciaceae</taxon>
        <taxon>Riccia</taxon>
    </lineage>
</organism>
<keyword evidence="4" id="KW-0808">Transferase</keyword>
<dbReference type="GO" id="GO:0016757">
    <property type="term" value="F:glycosyltransferase activity"/>
    <property type="evidence" value="ECO:0007669"/>
    <property type="project" value="UniProtKB-KW"/>
</dbReference>
<dbReference type="AlphaFoldDB" id="A0ABD1YVM7"/>
<feature type="region of interest" description="Disordered" evidence="6">
    <location>
        <begin position="79"/>
        <end position="118"/>
    </location>
</feature>